<feature type="binding site" evidence="1">
    <location>
        <position position="57"/>
    </location>
    <ligand>
        <name>Zn(2+)</name>
        <dbReference type="ChEBI" id="CHEBI:29105"/>
    </ligand>
</feature>
<organism evidence="4 5">
    <name type="scientific">Cherax quadricarinatus</name>
    <name type="common">Australian red claw crayfish</name>
    <dbReference type="NCBI Taxonomy" id="27406"/>
    <lineage>
        <taxon>Eukaryota</taxon>
        <taxon>Metazoa</taxon>
        <taxon>Ecdysozoa</taxon>
        <taxon>Arthropoda</taxon>
        <taxon>Crustacea</taxon>
        <taxon>Multicrustacea</taxon>
        <taxon>Malacostraca</taxon>
        <taxon>Eumalacostraca</taxon>
        <taxon>Eucarida</taxon>
        <taxon>Decapoda</taxon>
        <taxon>Pleocyemata</taxon>
        <taxon>Astacidea</taxon>
        <taxon>Parastacoidea</taxon>
        <taxon>Parastacidae</taxon>
        <taxon>Cherax</taxon>
    </lineage>
</organism>
<feature type="non-terminal residue" evidence="4">
    <location>
        <position position="193"/>
    </location>
</feature>
<dbReference type="EMBL" id="JARKIK010004443">
    <property type="protein sequence ID" value="KAK8718719.1"/>
    <property type="molecule type" value="Genomic_DNA"/>
</dbReference>
<dbReference type="PANTHER" id="PTHR39942">
    <property type="entry name" value="BCDNA.LD26519-RELATED"/>
    <property type="match status" value="1"/>
</dbReference>
<dbReference type="GO" id="GO:0008270">
    <property type="term" value="F:zinc ion binding"/>
    <property type="evidence" value="ECO:0007669"/>
    <property type="project" value="UniProtKB-UniRule"/>
</dbReference>
<feature type="binding site" evidence="1">
    <location>
        <position position="14"/>
    </location>
    <ligand>
        <name>Zn(2+)</name>
        <dbReference type="ChEBI" id="CHEBI:29105"/>
    </ligand>
</feature>
<name>A0AAW0VNT5_CHEQU</name>
<evidence type="ECO:0000313" key="5">
    <source>
        <dbReference type="Proteomes" id="UP001445076"/>
    </source>
</evidence>
<dbReference type="Gene3D" id="3.40.1800.20">
    <property type="match status" value="1"/>
</dbReference>
<feature type="binding site" evidence="1">
    <location>
        <position position="60"/>
    </location>
    <ligand>
        <name>Zn(2+)</name>
        <dbReference type="ChEBI" id="CHEBI:29105"/>
    </ligand>
</feature>
<proteinExistence type="predicted"/>
<dbReference type="PROSITE" id="PS51915">
    <property type="entry name" value="ZAD"/>
    <property type="match status" value="1"/>
</dbReference>
<dbReference type="PANTHER" id="PTHR39942:SF1">
    <property type="entry name" value="BCDNA.LD26519-RELATED"/>
    <property type="match status" value="1"/>
</dbReference>
<reference evidence="4 5" key="1">
    <citation type="journal article" date="2024" name="BMC Genomics">
        <title>Genome assembly of redclaw crayfish (Cherax quadricarinatus) provides insights into its immune adaptation and hypoxia tolerance.</title>
        <authorList>
            <person name="Liu Z."/>
            <person name="Zheng J."/>
            <person name="Li H."/>
            <person name="Fang K."/>
            <person name="Wang S."/>
            <person name="He J."/>
            <person name="Zhou D."/>
            <person name="Weng S."/>
            <person name="Chi M."/>
            <person name="Gu Z."/>
            <person name="He J."/>
            <person name="Li F."/>
            <person name="Wang M."/>
        </authorList>
    </citation>
    <scope>NUCLEOTIDE SEQUENCE [LARGE SCALE GENOMIC DNA]</scope>
    <source>
        <strain evidence="4">ZL_2023a</strain>
    </source>
</reference>
<keyword evidence="1" id="KW-0862">Zinc</keyword>
<gene>
    <name evidence="4" type="ORF">OTU49_014514</name>
</gene>
<feature type="binding site" evidence="1">
    <location>
        <position position="11"/>
    </location>
    <ligand>
        <name>Zn(2+)</name>
        <dbReference type="ChEBI" id="CHEBI:29105"/>
    </ligand>
</feature>
<evidence type="ECO:0000256" key="1">
    <source>
        <dbReference type="PROSITE-ProRule" id="PRU01263"/>
    </source>
</evidence>
<keyword evidence="1" id="KW-0479">Metal-binding</keyword>
<dbReference type="GO" id="GO:0005634">
    <property type="term" value="C:nucleus"/>
    <property type="evidence" value="ECO:0007669"/>
    <property type="project" value="InterPro"/>
</dbReference>
<sequence length="193" mass="21239">MGSLLAESSFCRLCATEAEEGFTIFDDSEEKGALAILINKYLPIKVVDDGQLPVRICERCHIGVAATVDLIDRMVEGQQRLRALLQSKMTTDTLQAALINIQGKSPDIPMDDLAKGSEVYKVYGENHPMSIAVEGQPIIKKKRGRPKKGERPPKPAIEEDAATGTVKVESLPDEDPTKDVPRRSNRRSSLPTR</sequence>
<evidence type="ECO:0000256" key="2">
    <source>
        <dbReference type="SAM" id="MobiDB-lite"/>
    </source>
</evidence>
<keyword evidence="1" id="KW-0863">Zinc-finger</keyword>
<dbReference type="Proteomes" id="UP001445076">
    <property type="component" value="Unassembled WGS sequence"/>
</dbReference>
<accession>A0AAW0VNT5</accession>
<dbReference type="Pfam" id="PF07776">
    <property type="entry name" value="zf-AD"/>
    <property type="match status" value="1"/>
</dbReference>
<dbReference type="SMART" id="SM00868">
    <property type="entry name" value="zf-AD"/>
    <property type="match status" value="1"/>
</dbReference>
<comment type="caution">
    <text evidence="4">The sequence shown here is derived from an EMBL/GenBank/DDBJ whole genome shotgun (WGS) entry which is preliminary data.</text>
</comment>
<dbReference type="SUPFAM" id="SSF57716">
    <property type="entry name" value="Glucocorticoid receptor-like (DNA-binding domain)"/>
    <property type="match status" value="1"/>
</dbReference>
<keyword evidence="5" id="KW-1185">Reference proteome</keyword>
<dbReference type="InterPro" id="IPR012934">
    <property type="entry name" value="Znf_AD"/>
</dbReference>
<feature type="domain" description="ZAD" evidence="3">
    <location>
        <begin position="9"/>
        <end position="84"/>
    </location>
</feature>
<evidence type="ECO:0000313" key="4">
    <source>
        <dbReference type="EMBL" id="KAK8718719.1"/>
    </source>
</evidence>
<protein>
    <recommendedName>
        <fullName evidence="3">ZAD domain-containing protein</fullName>
    </recommendedName>
</protein>
<evidence type="ECO:0000259" key="3">
    <source>
        <dbReference type="PROSITE" id="PS51915"/>
    </source>
</evidence>
<feature type="region of interest" description="Disordered" evidence="2">
    <location>
        <begin position="137"/>
        <end position="193"/>
    </location>
</feature>
<feature type="compositionally biased region" description="Basic and acidic residues" evidence="2">
    <location>
        <begin position="147"/>
        <end position="157"/>
    </location>
</feature>
<dbReference type="AlphaFoldDB" id="A0AAW0VNT5"/>